<protein>
    <recommendedName>
        <fullName evidence="6">SUEL-type lectin domain-containing protein</fullName>
    </recommendedName>
</protein>
<dbReference type="HOGENOM" id="CLU_858647_0_0_1"/>
<dbReference type="OrthoDB" id="6125998at2759"/>
<feature type="compositionally biased region" description="Polar residues" evidence="1">
    <location>
        <begin position="274"/>
        <end position="308"/>
    </location>
</feature>
<organism evidence="4 5">
    <name type="scientific">Lottia gigantea</name>
    <name type="common">Giant owl limpet</name>
    <dbReference type="NCBI Taxonomy" id="225164"/>
    <lineage>
        <taxon>Eukaryota</taxon>
        <taxon>Metazoa</taxon>
        <taxon>Spiralia</taxon>
        <taxon>Lophotrochozoa</taxon>
        <taxon>Mollusca</taxon>
        <taxon>Gastropoda</taxon>
        <taxon>Patellogastropoda</taxon>
        <taxon>Lottioidea</taxon>
        <taxon>Lottiidae</taxon>
        <taxon>Lottia</taxon>
    </lineage>
</organism>
<proteinExistence type="predicted"/>
<feature type="chain" id="PRO_5004715966" description="SUEL-type lectin domain-containing protein" evidence="3">
    <location>
        <begin position="21"/>
        <end position="324"/>
    </location>
</feature>
<evidence type="ECO:0000256" key="3">
    <source>
        <dbReference type="SAM" id="SignalP"/>
    </source>
</evidence>
<evidence type="ECO:0000313" key="4">
    <source>
        <dbReference type="EMBL" id="ESO93273.1"/>
    </source>
</evidence>
<feature type="signal peptide" evidence="3">
    <location>
        <begin position="1"/>
        <end position="20"/>
    </location>
</feature>
<dbReference type="KEGG" id="lgi:LOTGIDRAFT_232715"/>
<evidence type="ECO:0008006" key="6">
    <source>
        <dbReference type="Google" id="ProtNLM"/>
    </source>
</evidence>
<gene>
    <name evidence="4" type="ORF">LOTGIDRAFT_232715</name>
</gene>
<feature type="region of interest" description="Disordered" evidence="1">
    <location>
        <begin position="274"/>
        <end position="324"/>
    </location>
</feature>
<feature type="transmembrane region" description="Helical" evidence="2">
    <location>
        <begin position="171"/>
        <end position="196"/>
    </location>
</feature>
<sequence length="324" mass="35776">MTKIWELFTMAWKLASLVLAVNFLVVVSQDYEIKECITDRELKTVDVKCPDNTRIRLDETIYGISKWVSSTECSLAVGDCSEKIDLFNSCDGKNECSVILTKTYSAKCGGYATFLRVLYDCQPELNTVTATEVVTRTNSETNNNKLWSPPIAIRDDTPSLTPDNETSADEIGLIAGCVVAVIITVLMLLFAIYLVVKRLCRPPQDEEINQENVIHQKPDIVIYDLVCCCLPRPEPEKPRPVADQNQNIQNSAQLRISDRPVPIGEVTAVTVNEFNQPNPPIVSNESSRHQTSAQSANESRQSNTSAMAGNSAVGLPNTRTTSAC</sequence>
<accession>V3ZPD6</accession>
<dbReference type="EMBL" id="KB201931">
    <property type="protein sequence ID" value="ESO93273.1"/>
    <property type="molecule type" value="Genomic_DNA"/>
</dbReference>
<dbReference type="CDD" id="cd22843">
    <property type="entry name" value="Gal_Rha_Lectin-like_P113"/>
    <property type="match status" value="1"/>
</dbReference>
<dbReference type="RefSeq" id="XP_009055972.1">
    <property type="nucleotide sequence ID" value="XM_009057724.1"/>
</dbReference>
<dbReference type="Proteomes" id="UP000030746">
    <property type="component" value="Unassembled WGS sequence"/>
</dbReference>
<keyword evidence="2" id="KW-0812">Transmembrane</keyword>
<keyword evidence="2" id="KW-1133">Transmembrane helix</keyword>
<dbReference type="InterPro" id="IPR043159">
    <property type="entry name" value="Lectin_gal-bd_sf"/>
</dbReference>
<evidence type="ECO:0000256" key="1">
    <source>
        <dbReference type="SAM" id="MobiDB-lite"/>
    </source>
</evidence>
<name>V3ZPD6_LOTGI</name>
<dbReference type="GeneID" id="20249021"/>
<keyword evidence="2" id="KW-0472">Membrane</keyword>
<dbReference type="Gene3D" id="2.60.120.740">
    <property type="match status" value="1"/>
</dbReference>
<evidence type="ECO:0000256" key="2">
    <source>
        <dbReference type="SAM" id="Phobius"/>
    </source>
</evidence>
<dbReference type="CTD" id="20249021"/>
<evidence type="ECO:0000313" key="5">
    <source>
        <dbReference type="Proteomes" id="UP000030746"/>
    </source>
</evidence>
<dbReference type="AlphaFoldDB" id="V3ZPD6"/>
<keyword evidence="5" id="KW-1185">Reference proteome</keyword>
<keyword evidence="3" id="KW-0732">Signal</keyword>
<reference evidence="4 5" key="1">
    <citation type="journal article" date="2013" name="Nature">
        <title>Insights into bilaterian evolution from three spiralian genomes.</title>
        <authorList>
            <person name="Simakov O."/>
            <person name="Marletaz F."/>
            <person name="Cho S.J."/>
            <person name="Edsinger-Gonzales E."/>
            <person name="Havlak P."/>
            <person name="Hellsten U."/>
            <person name="Kuo D.H."/>
            <person name="Larsson T."/>
            <person name="Lv J."/>
            <person name="Arendt D."/>
            <person name="Savage R."/>
            <person name="Osoegawa K."/>
            <person name="de Jong P."/>
            <person name="Grimwood J."/>
            <person name="Chapman J.A."/>
            <person name="Shapiro H."/>
            <person name="Aerts A."/>
            <person name="Otillar R.P."/>
            <person name="Terry A.Y."/>
            <person name="Boore J.L."/>
            <person name="Grigoriev I.V."/>
            <person name="Lindberg D.R."/>
            <person name="Seaver E.C."/>
            <person name="Weisblat D.A."/>
            <person name="Putnam N.H."/>
            <person name="Rokhsar D.S."/>
        </authorList>
    </citation>
    <scope>NUCLEOTIDE SEQUENCE [LARGE SCALE GENOMIC DNA]</scope>
</reference>